<accession>A0A0D5LTE2</accession>
<dbReference type="STRING" id="1486262.TM49_17240"/>
<dbReference type="Proteomes" id="UP000032611">
    <property type="component" value="Chromosome"/>
</dbReference>
<dbReference type="EMBL" id="CP010803">
    <property type="protein sequence ID" value="AJY47027.1"/>
    <property type="molecule type" value="Genomic_DNA"/>
</dbReference>
<reference evidence="1 2" key="1">
    <citation type="journal article" date="2015" name="Genome Announc.">
        <title>Complete genome sequence of Martelella endophytica YC6887, which has antifungal activity associated with a halophyte.</title>
        <authorList>
            <person name="Khan A."/>
            <person name="Khan H."/>
            <person name="Chung E.J."/>
            <person name="Hossain M.T."/>
            <person name="Chung Y.R."/>
        </authorList>
    </citation>
    <scope>NUCLEOTIDE SEQUENCE [LARGE SCALE GENOMIC DNA]</scope>
    <source>
        <strain evidence="1">YC6887</strain>
    </source>
</reference>
<evidence type="ECO:0000313" key="1">
    <source>
        <dbReference type="EMBL" id="AJY47027.1"/>
    </source>
</evidence>
<protein>
    <submittedName>
        <fullName evidence="1">Uncharacterized protein</fullName>
    </submittedName>
</protein>
<gene>
    <name evidence="1" type="ORF">TM49_17240</name>
</gene>
<organism evidence="1 2">
    <name type="scientific">Martelella endophytica</name>
    <dbReference type="NCBI Taxonomy" id="1486262"/>
    <lineage>
        <taxon>Bacteria</taxon>
        <taxon>Pseudomonadati</taxon>
        <taxon>Pseudomonadota</taxon>
        <taxon>Alphaproteobacteria</taxon>
        <taxon>Hyphomicrobiales</taxon>
        <taxon>Aurantimonadaceae</taxon>
        <taxon>Martelella</taxon>
    </lineage>
</organism>
<name>A0A0D5LTE2_MAREN</name>
<evidence type="ECO:0000313" key="2">
    <source>
        <dbReference type="Proteomes" id="UP000032611"/>
    </source>
</evidence>
<dbReference type="KEGG" id="mey:TM49_17240"/>
<dbReference type="AlphaFoldDB" id="A0A0D5LTE2"/>
<sequence>MIRLRETGKALSLLLAFLVAFLSWEVNQGQVNFGRGIADVHSMSPDRAAIAATSHLSDMILRSQEHPVSGKVDNHGGWAGDGSAEFRPPVFCLLLVLRCPFILAGSRARRALASYRPRAPPFPV</sequence>
<keyword evidence="2" id="KW-1185">Reference proteome</keyword>
<proteinExistence type="predicted"/>
<dbReference type="PATRIC" id="fig|1486262.3.peg.3567"/>
<dbReference type="HOGENOM" id="CLU_2001130_0_0_5"/>